<comment type="caution">
    <text evidence="3">The sequence shown here is derived from an EMBL/GenBank/DDBJ whole genome shotgun (WGS) entry which is preliminary data.</text>
</comment>
<evidence type="ECO:0000256" key="1">
    <source>
        <dbReference type="ARBA" id="ARBA00008522"/>
    </source>
</evidence>
<sequence>MPRTLYIDDDACPVTREALACARRVRVPVVIVGNTTQNLERHIRPDDPRDAGHARGRDATHGGFWVDVLDVSVGADSADFAIVERLRPDDVVVTQDIGLASMVLGRGAAAIGVRGRVYTKATIDMDLFIRHEEKKVRRACGRTRGPAAFTDDDRERFARNLTDLLGR</sequence>
<dbReference type="Proteomes" id="UP000824029">
    <property type="component" value="Unassembled WGS sequence"/>
</dbReference>
<dbReference type="PANTHER" id="PTHR35146">
    <property type="entry name" value="UPF0178 PROTEIN YAII"/>
    <property type="match status" value="1"/>
</dbReference>
<reference evidence="3" key="2">
    <citation type="submission" date="2021-04" db="EMBL/GenBank/DDBJ databases">
        <authorList>
            <person name="Gilroy R."/>
        </authorList>
    </citation>
    <scope>NUCLEOTIDE SEQUENCE</scope>
    <source>
        <strain evidence="3">ChiHecolR3B27-1887</strain>
    </source>
</reference>
<organism evidence="3 4">
    <name type="scientific">Candidatus Olsenella stercoravium</name>
    <dbReference type="NCBI Taxonomy" id="2838713"/>
    <lineage>
        <taxon>Bacteria</taxon>
        <taxon>Bacillati</taxon>
        <taxon>Actinomycetota</taxon>
        <taxon>Coriobacteriia</taxon>
        <taxon>Coriobacteriales</taxon>
        <taxon>Atopobiaceae</taxon>
        <taxon>Olsenella</taxon>
    </lineage>
</organism>
<proteinExistence type="inferred from homology"/>
<dbReference type="InterPro" id="IPR003791">
    <property type="entry name" value="UPF0178"/>
</dbReference>
<gene>
    <name evidence="3" type="ORF">IAA22_06825</name>
</gene>
<name>A0A9D2DL10_9ACTN</name>
<comment type="similarity">
    <text evidence="1 2">Belongs to the UPF0178 family.</text>
</comment>
<dbReference type="Pfam" id="PF02639">
    <property type="entry name" value="DUF188"/>
    <property type="match status" value="1"/>
</dbReference>
<protein>
    <recommendedName>
        <fullName evidence="2">UPF0178 protein IAA22_06825</fullName>
    </recommendedName>
</protein>
<reference evidence="3" key="1">
    <citation type="journal article" date="2021" name="PeerJ">
        <title>Extensive microbial diversity within the chicken gut microbiome revealed by metagenomics and culture.</title>
        <authorList>
            <person name="Gilroy R."/>
            <person name="Ravi A."/>
            <person name="Getino M."/>
            <person name="Pursley I."/>
            <person name="Horton D.L."/>
            <person name="Alikhan N.F."/>
            <person name="Baker D."/>
            <person name="Gharbi K."/>
            <person name="Hall N."/>
            <person name="Watson M."/>
            <person name="Adriaenssens E.M."/>
            <person name="Foster-Nyarko E."/>
            <person name="Jarju S."/>
            <person name="Secka A."/>
            <person name="Antonio M."/>
            <person name="Oren A."/>
            <person name="Chaudhuri R.R."/>
            <person name="La Ragione R."/>
            <person name="Hildebrand F."/>
            <person name="Pallen M.J."/>
        </authorList>
    </citation>
    <scope>NUCLEOTIDE SEQUENCE</scope>
    <source>
        <strain evidence="3">ChiHecolR3B27-1887</strain>
    </source>
</reference>
<dbReference type="HAMAP" id="MF_00489">
    <property type="entry name" value="UPF0178"/>
    <property type="match status" value="1"/>
</dbReference>
<evidence type="ECO:0000313" key="3">
    <source>
        <dbReference type="EMBL" id="HIZ18804.1"/>
    </source>
</evidence>
<dbReference type="PANTHER" id="PTHR35146:SF1">
    <property type="entry name" value="UPF0178 PROTEIN YAII"/>
    <property type="match status" value="1"/>
</dbReference>
<evidence type="ECO:0000256" key="2">
    <source>
        <dbReference type="HAMAP-Rule" id="MF_00489"/>
    </source>
</evidence>
<dbReference type="AlphaFoldDB" id="A0A9D2DL10"/>
<dbReference type="EMBL" id="DXBZ01000132">
    <property type="protein sequence ID" value="HIZ18804.1"/>
    <property type="molecule type" value="Genomic_DNA"/>
</dbReference>
<accession>A0A9D2DL10</accession>
<evidence type="ECO:0000313" key="4">
    <source>
        <dbReference type="Proteomes" id="UP000824029"/>
    </source>
</evidence>